<feature type="chain" id="PRO_5020349640" description="Beta-hexosaminidase" evidence="9">
    <location>
        <begin position="22"/>
        <end position="556"/>
    </location>
</feature>
<evidence type="ECO:0000256" key="6">
    <source>
        <dbReference type="ARBA" id="ARBA00023295"/>
    </source>
</evidence>
<dbReference type="PRINTS" id="PR00738">
    <property type="entry name" value="GLHYDRLASE20"/>
</dbReference>
<dbReference type="InterPro" id="IPR029019">
    <property type="entry name" value="HEX_eukaryotic_N"/>
</dbReference>
<proteinExistence type="inferred from homology"/>
<dbReference type="AlphaFoldDB" id="A0A4S4KV14"/>
<dbReference type="GO" id="GO:0030203">
    <property type="term" value="P:glycosaminoglycan metabolic process"/>
    <property type="evidence" value="ECO:0007669"/>
    <property type="project" value="TreeGrafter"/>
</dbReference>
<evidence type="ECO:0000256" key="9">
    <source>
        <dbReference type="SAM" id="SignalP"/>
    </source>
</evidence>
<keyword evidence="4 7" id="KW-0378">Hydrolase</keyword>
<keyword evidence="3 9" id="KW-0732">Signal</keyword>
<evidence type="ECO:0000313" key="12">
    <source>
        <dbReference type="EMBL" id="THH02544.1"/>
    </source>
</evidence>
<dbReference type="CDD" id="cd06562">
    <property type="entry name" value="GH20_HexA_HexB-like"/>
    <property type="match status" value="1"/>
</dbReference>
<accession>A0A4S4KV14</accession>
<comment type="catalytic activity">
    <reaction evidence="1 7">
        <text>Hydrolysis of terminal non-reducing N-acetyl-D-hexosamine residues in N-acetyl-beta-D-hexosaminides.</text>
        <dbReference type="EC" id="3.2.1.52"/>
    </reaction>
</comment>
<dbReference type="InterPro" id="IPR017853">
    <property type="entry name" value="GH"/>
</dbReference>
<dbReference type="GO" id="GO:0004563">
    <property type="term" value="F:beta-N-acetylhexosaminidase activity"/>
    <property type="evidence" value="ECO:0007669"/>
    <property type="project" value="UniProtKB-EC"/>
</dbReference>
<feature type="active site" description="Proton donor" evidence="8">
    <location>
        <position position="338"/>
    </location>
</feature>
<evidence type="ECO:0000313" key="13">
    <source>
        <dbReference type="Proteomes" id="UP000308199"/>
    </source>
</evidence>
<dbReference type="SUPFAM" id="SSF55545">
    <property type="entry name" value="beta-N-acetylhexosaminidase-like domain"/>
    <property type="match status" value="1"/>
</dbReference>
<dbReference type="PIRSF" id="PIRSF001093">
    <property type="entry name" value="B-hxosamndse_ab_euk"/>
    <property type="match status" value="1"/>
</dbReference>
<dbReference type="FunFam" id="3.20.20.80:FF:000063">
    <property type="entry name" value="Beta-hexosaminidase"/>
    <property type="match status" value="1"/>
</dbReference>
<dbReference type="InterPro" id="IPR025705">
    <property type="entry name" value="Beta_hexosaminidase_sua/sub"/>
</dbReference>
<dbReference type="EMBL" id="SGPK01000546">
    <property type="protein sequence ID" value="THH02544.1"/>
    <property type="molecule type" value="Genomic_DNA"/>
</dbReference>
<feature type="signal peptide" evidence="9">
    <location>
        <begin position="1"/>
        <end position="21"/>
    </location>
</feature>
<dbReference type="Gene3D" id="3.30.379.10">
    <property type="entry name" value="Chitobiase/beta-hexosaminidase domain 2-like"/>
    <property type="match status" value="1"/>
</dbReference>
<evidence type="ECO:0000256" key="7">
    <source>
        <dbReference type="PIRNR" id="PIRNR001093"/>
    </source>
</evidence>
<feature type="domain" description="Beta-hexosaminidase eukaryotic type N-terminal" evidence="11">
    <location>
        <begin position="22"/>
        <end position="156"/>
    </location>
</feature>
<dbReference type="GO" id="GO:0005975">
    <property type="term" value="P:carbohydrate metabolic process"/>
    <property type="evidence" value="ECO:0007669"/>
    <property type="project" value="InterPro"/>
</dbReference>
<dbReference type="EC" id="3.2.1.52" evidence="7"/>
<comment type="caution">
    <text evidence="12">The sequence shown here is derived from an EMBL/GenBank/DDBJ whole genome shotgun (WGS) entry which is preliminary data.</text>
</comment>
<protein>
    <recommendedName>
        <fullName evidence="7">Beta-hexosaminidase</fullName>
        <ecNumber evidence="7">3.2.1.52</ecNumber>
    </recommendedName>
</protein>
<name>A0A4S4KV14_9AGAM</name>
<reference evidence="12 13" key="1">
    <citation type="submission" date="2019-02" db="EMBL/GenBank/DDBJ databases">
        <title>Genome sequencing of the rare red list fungi Phellinidium pouzarii.</title>
        <authorList>
            <person name="Buettner E."/>
            <person name="Kellner H."/>
        </authorList>
    </citation>
    <scope>NUCLEOTIDE SEQUENCE [LARGE SCALE GENOMIC DNA]</scope>
    <source>
        <strain evidence="12 13">DSM 108285</strain>
    </source>
</reference>
<keyword evidence="5" id="KW-0325">Glycoprotein</keyword>
<gene>
    <name evidence="12" type="ORF">EW145_g6734</name>
</gene>
<evidence type="ECO:0000256" key="4">
    <source>
        <dbReference type="ARBA" id="ARBA00022801"/>
    </source>
</evidence>
<keyword evidence="6 7" id="KW-0326">Glycosidase</keyword>
<dbReference type="Gene3D" id="3.20.20.80">
    <property type="entry name" value="Glycosidases"/>
    <property type="match status" value="1"/>
</dbReference>
<keyword evidence="13" id="KW-1185">Reference proteome</keyword>
<dbReference type="PANTHER" id="PTHR22600:SF26">
    <property type="entry name" value="BETA-N-ACETYLHEXOSAMINIDASE"/>
    <property type="match status" value="1"/>
</dbReference>
<evidence type="ECO:0000259" key="11">
    <source>
        <dbReference type="Pfam" id="PF14845"/>
    </source>
</evidence>
<dbReference type="Proteomes" id="UP000308199">
    <property type="component" value="Unassembled WGS sequence"/>
</dbReference>
<dbReference type="SUPFAM" id="SSF51445">
    <property type="entry name" value="(Trans)glycosidases"/>
    <property type="match status" value="1"/>
</dbReference>
<dbReference type="Pfam" id="PF14845">
    <property type="entry name" value="Glycohydro_20b2"/>
    <property type="match status" value="1"/>
</dbReference>
<organism evidence="12 13">
    <name type="scientific">Phellinidium pouzarii</name>
    <dbReference type="NCBI Taxonomy" id="167371"/>
    <lineage>
        <taxon>Eukaryota</taxon>
        <taxon>Fungi</taxon>
        <taxon>Dikarya</taxon>
        <taxon>Basidiomycota</taxon>
        <taxon>Agaricomycotina</taxon>
        <taxon>Agaricomycetes</taxon>
        <taxon>Hymenochaetales</taxon>
        <taxon>Hymenochaetaceae</taxon>
        <taxon>Phellinidium</taxon>
    </lineage>
</organism>
<feature type="domain" description="Glycoside hydrolase family 20 catalytic" evidence="10">
    <location>
        <begin position="179"/>
        <end position="511"/>
    </location>
</feature>
<dbReference type="InterPro" id="IPR015883">
    <property type="entry name" value="Glyco_hydro_20_cat"/>
</dbReference>
<dbReference type="Pfam" id="PF00728">
    <property type="entry name" value="Glyco_hydro_20"/>
    <property type="match status" value="1"/>
</dbReference>
<evidence type="ECO:0000256" key="1">
    <source>
        <dbReference type="ARBA" id="ARBA00001231"/>
    </source>
</evidence>
<dbReference type="PANTHER" id="PTHR22600">
    <property type="entry name" value="BETA-HEXOSAMINIDASE"/>
    <property type="match status" value="1"/>
</dbReference>
<evidence type="ECO:0000256" key="8">
    <source>
        <dbReference type="PIRSR" id="PIRSR001093-1"/>
    </source>
</evidence>
<evidence type="ECO:0000259" key="10">
    <source>
        <dbReference type="Pfam" id="PF00728"/>
    </source>
</evidence>
<comment type="similarity">
    <text evidence="2 7">Belongs to the glycosyl hydrolase 20 family.</text>
</comment>
<evidence type="ECO:0000256" key="2">
    <source>
        <dbReference type="ARBA" id="ARBA00006285"/>
    </source>
</evidence>
<evidence type="ECO:0000256" key="5">
    <source>
        <dbReference type="ARBA" id="ARBA00023180"/>
    </source>
</evidence>
<sequence>MHISLFCSLIVTSTLHLTAFALWPKPRSLITGSFAIRLSSDFYISAVFPSVPQDLNSAISRTQSFLQNDKLGRLVVGRGSSDASAVRAAPELNSLALILSSNGFDAPDSIIKESQKSLKERDESYSLTVPLGSSQATLRANTTLGLFRGLTTFSQLWYDYEGDTYTLVAPIKIEDSPAFPYRGFMLDTARNFFPVSDVKRTLDAMSWAKINTFHWHVTDSQSFPLQVPGFLELSQAGAYSNNSVYSLDDVQDIVSYAGERGIDVLMEIDTPGHSSIIAASHPEHIACFEESPWSTFAGEPPAGQLRLASSSTTNFTASLLAAAASVLPSSMFSTGGDEINTNCYADDTQTQAELNATGRTLEQALNVFTQATHGALRQLGKAPVVWEEMVLEHNVTLGNDTVVMIWISSQDAAAVAAKGFQIVQSPSDYFYLDCGGGGWLGDDVLGNSSCDPFKSWQKAYSFDPFNNLTIEQRSLVLGGQQLLWAEQSGPENLDSIAWPRAAASAEVFWTGGTLNGTEALPRLHAHRFRMVNRGVRAIPLQPEWCALRPDACDATS</sequence>
<dbReference type="InterPro" id="IPR029018">
    <property type="entry name" value="Hex-like_dom2"/>
</dbReference>
<dbReference type="GO" id="GO:0016020">
    <property type="term" value="C:membrane"/>
    <property type="evidence" value="ECO:0007669"/>
    <property type="project" value="TreeGrafter"/>
</dbReference>
<dbReference type="OrthoDB" id="428480at2759"/>
<evidence type="ECO:0000256" key="3">
    <source>
        <dbReference type="ARBA" id="ARBA00022729"/>
    </source>
</evidence>